<evidence type="ECO:0000256" key="1">
    <source>
        <dbReference type="ARBA" id="ARBA00004288"/>
    </source>
</evidence>
<dbReference type="InterPro" id="IPR012610">
    <property type="entry name" value="SASP_SspH"/>
</dbReference>
<dbReference type="OrthoDB" id="1683648at2"/>
<dbReference type="RefSeq" id="WP_083430131.1">
    <property type="nucleotide sequence ID" value="NZ_FPBV01000002.1"/>
</dbReference>
<dbReference type="GO" id="GO:0030436">
    <property type="term" value="P:asexual sporulation"/>
    <property type="evidence" value="ECO:0007669"/>
    <property type="project" value="InterPro"/>
</dbReference>
<dbReference type="GO" id="GO:0030435">
    <property type="term" value="P:sporulation resulting in formation of a cellular spore"/>
    <property type="evidence" value="ECO:0007669"/>
    <property type="project" value="UniProtKB-KW"/>
</dbReference>
<dbReference type="GO" id="GO:0042601">
    <property type="term" value="C:endospore-forming forespore"/>
    <property type="evidence" value="ECO:0007669"/>
    <property type="project" value="InterPro"/>
</dbReference>
<dbReference type="Proteomes" id="UP000183508">
    <property type="component" value="Unassembled WGS sequence"/>
</dbReference>
<dbReference type="STRING" id="392015.SAMN05421543_102198"/>
<name>A0A1I7GH03_9BACL</name>
<comment type="subcellular location">
    <subcellularLocation>
        <location evidence="1">Spore core</location>
    </subcellularLocation>
</comment>
<dbReference type="Pfam" id="PF08141">
    <property type="entry name" value="SspH"/>
    <property type="match status" value="1"/>
</dbReference>
<dbReference type="EMBL" id="FPBV01000002">
    <property type="protein sequence ID" value="SFU47695.1"/>
    <property type="molecule type" value="Genomic_DNA"/>
</dbReference>
<protein>
    <submittedName>
        <fullName evidence="4">Small acid-soluble spore protein, H-type</fullName>
    </submittedName>
</protein>
<evidence type="ECO:0000256" key="2">
    <source>
        <dbReference type="ARBA" id="ARBA00006573"/>
    </source>
</evidence>
<accession>A0A1I7GH03</accession>
<keyword evidence="3" id="KW-0749">Sporulation</keyword>
<evidence type="ECO:0000313" key="4">
    <source>
        <dbReference type="EMBL" id="SFU47695.1"/>
    </source>
</evidence>
<gene>
    <name evidence="4" type="ORF">SAMN05421543_102198</name>
</gene>
<dbReference type="AlphaFoldDB" id="A0A1I7GH03"/>
<reference evidence="5" key="1">
    <citation type="submission" date="2016-10" db="EMBL/GenBank/DDBJ databases">
        <authorList>
            <person name="Varghese N."/>
        </authorList>
    </citation>
    <scope>NUCLEOTIDE SEQUENCE [LARGE SCALE GENOMIC DNA]</scope>
    <source>
        <strain evidence="5">DSM 17980</strain>
    </source>
</reference>
<organism evidence="4 5">
    <name type="scientific">Alicyclobacillus macrosporangiidus</name>
    <dbReference type="NCBI Taxonomy" id="392015"/>
    <lineage>
        <taxon>Bacteria</taxon>
        <taxon>Bacillati</taxon>
        <taxon>Bacillota</taxon>
        <taxon>Bacilli</taxon>
        <taxon>Bacillales</taxon>
        <taxon>Alicyclobacillaceae</taxon>
        <taxon>Alicyclobacillus</taxon>
    </lineage>
</organism>
<evidence type="ECO:0000256" key="3">
    <source>
        <dbReference type="ARBA" id="ARBA00022969"/>
    </source>
</evidence>
<keyword evidence="5" id="KW-1185">Reference proteome</keyword>
<evidence type="ECO:0000313" key="5">
    <source>
        <dbReference type="Proteomes" id="UP000183508"/>
    </source>
</evidence>
<proteinExistence type="inferred from homology"/>
<comment type="similarity">
    <text evidence="2">Belongs to the SspH family.</text>
</comment>
<sequence length="58" mass="6477">MTLQQAKEIVNSPENVVVLFEGKPVWIDELDDATGTALVHVETDGKPMRVHVNRLHAQ</sequence>